<dbReference type="PANTHER" id="PTHR35180:SF4">
    <property type="entry name" value="PROTEIN CBG06219"/>
    <property type="match status" value="1"/>
</dbReference>
<keyword evidence="1" id="KW-0732">Signal</keyword>
<feature type="chain" id="PRO_5046027646" evidence="1">
    <location>
        <begin position="24"/>
        <end position="103"/>
    </location>
</feature>
<gene>
    <name evidence="2" type="ORF">HGRIS_013446</name>
</gene>
<organism evidence="2 3">
    <name type="scientific">Hohenbuehelia grisea</name>
    <dbReference type="NCBI Taxonomy" id="104357"/>
    <lineage>
        <taxon>Eukaryota</taxon>
        <taxon>Fungi</taxon>
        <taxon>Dikarya</taxon>
        <taxon>Basidiomycota</taxon>
        <taxon>Agaricomycotina</taxon>
        <taxon>Agaricomycetes</taxon>
        <taxon>Agaricomycetidae</taxon>
        <taxon>Agaricales</taxon>
        <taxon>Pleurotineae</taxon>
        <taxon>Pleurotaceae</taxon>
        <taxon>Hohenbuehelia</taxon>
    </lineage>
</organism>
<protein>
    <submittedName>
        <fullName evidence="2">Uncharacterized protein</fullName>
    </submittedName>
</protein>
<dbReference type="PANTHER" id="PTHR35180">
    <property type="entry name" value="PROTEIN CBG06219"/>
    <property type="match status" value="1"/>
</dbReference>
<feature type="signal peptide" evidence="1">
    <location>
        <begin position="1"/>
        <end position="23"/>
    </location>
</feature>
<reference evidence="3" key="1">
    <citation type="submission" date="2024-06" db="EMBL/GenBank/DDBJ databases">
        <title>Multi-omics analyses provide insights into the biosynthesis of the anticancer antibiotic pleurotin in Hohenbuehelia grisea.</title>
        <authorList>
            <person name="Weaver J.A."/>
            <person name="Alberti F."/>
        </authorList>
    </citation>
    <scope>NUCLEOTIDE SEQUENCE [LARGE SCALE GENOMIC DNA]</scope>
    <source>
        <strain evidence="3">T-177</strain>
    </source>
</reference>
<dbReference type="EMBL" id="JASNQZ010000015">
    <property type="protein sequence ID" value="KAL0947327.1"/>
    <property type="molecule type" value="Genomic_DNA"/>
</dbReference>
<evidence type="ECO:0000256" key="1">
    <source>
        <dbReference type="SAM" id="SignalP"/>
    </source>
</evidence>
<accession>A0ABR3IVN8</accession>
<evidence type="ECO:0000313" key="3">
    <source>
        <dbReference type="Proteomes" id="UP001556367"/>
    </source>
</evidence>
<dbReference type="Proteomes" id="UP001556367">
    <property type="component" value="Unassembled WGS sequence"/>
</dbReference>
<name>A0ABR3IVN8_9AGAR</name>
<sequence length="103" mass="10435">MRFTSAVILSINAFAFLVGTANGAMLIANSAAIPAASNAANVPAASNAADGSDATNAPDGCYWDGTAPFCAGSCPPGYYEENRSSCGDGACCWTGYKVFCCKE</sequence>
<keyword evidence="3" id="KW-1185">Reference proteome</keyword>
<comment type="caution">
    <text evidence="2">The sequence shown here is derived from an EMBL/GenBank/DDBJ whole genome shotgun (WGS) entry which is preliminary data.</text>
</comment>
<evidence type="ECO:0000313" key="2">
    <source>
        <dbReference type="EMBL" id="KAL0947327.1"/>
    </source>
</evidence>
<proteinExistence type="predicted"/>